<feature type="compositionally biased region" description="Basic and acidic residues" evidence="1">
    <location>
        <begin position="8"/>
        <end position="19"/>
    </location>
</feature>
<reference evidence="3" key="2">
    <citation type="submission" date="2020-11" db="EMBL/GenBank/DDBJ databases">
        <authorList>
            <person name="McCartney M.A."/>
            <person name="Auch B."/>
            <person name="Kono T."/>
            <person name="Mallez S."/>
            <person name="Becker A."/>
            <person name="Gohl D.M."/>
            <person name="Silverstein K.A.T."/>
            <person name="Koren S."/>
            <person name="Bechman K.B."/>
            <person name="Herman A."/>
            <person name="Abrahante J.E."/>
            <person name="Garbe J."/>
        </authorList>
    </citation>
    <scope>NUCLEOTIDE SEQUENCE</scope>
    <source>
        <strain evidence="3">Duluth1</strain>
        <tissue evidence="3">Whole animal</tissue>
    </source>
</reference>
<dbReference type="Gene3D" id="2.30.30.140">
    <property type="match status" value="1"/>
</dbReference>
<feature type="domain" description="PWWP" evidence="2">
    <location>
        <begin position="262"/>
        <end position="322"/>
    </location>
</feature>
<evidence type="ECO:0000256" key="1">
    <source>
        <dbReference type="SAM" id="MobiDB-lite"/>
    </source>
</evidence>
<dbReference type="EMBL" id="JAIWYP010000008">
    <property type="protein sequence ID" value="KAH3787029.1"/>
    <property type="molecule type" value="Genomic_DNA"/>
</dbReference>
<dbReference type="Proteomes" id="UP000828390">
    <property type="component" value="Unassembled WGS sequence"/>
</dbReference>
<feature type="region of interest" description="Disordered" evidence="1">
    <location>
        <begin position="1"/>
        <end position="27"/>
    </location>
</feature>
<comment type="caution">
    <text evidence="3">The sequence shown here is derived from an EMBL/GenBank/DDBJ whole genome shotgun (WGS) entry which is preliminary data.</text>
</comment>
<dbReference type="Pfam" id="PF00855">
    <property type="entry name" value="PWWP"/>
    <property type="match status" value="1"/>
</dbReference>
<feature type="compositionally biased region" description="Basic residues" evidence="1">
    <location>
        <begin position="159"/>
        <end position="175"/>
    </location>
</feature>
<feature type="compositionally biased region" description="Polar residues" evidence="1">
    <location>
        <begin position="143"/>
        <end position="155"/>
    </location>
</feature>
<dbReference type="GO" id="GO:0003682">
    <property type="term" value="F:chromatin binding"/>
    <property type="evidence" value="ECO:0007669"/>
    <property type="project" value="TreeGrafter"/>
</dbReference>
<evidence type="ECO:0000313" key="3">
    <source>
        <dbReference type="EMBL" id="KAH3787029.1"/>
    </source>
</evidence>
<dbReference type="SMART" id="SM00293">
    <property type="entry name" value="PWWP"/>
    <property type="match status" value="1"/>
</dbReference>
<dbReference type="CDD" id="cd20140">
    <property type="entry name" value="PWWP_PWWP2"/>
    <property type="match status" value="1"/>
</dbReference>
<dbReference type="PANTHER" id="PTHR16112">
    <property type="entry name" value="METHYL-CPG BINDING PROTEIN, DROSOPHILA"/>
    <property type="match status" value="1"/>
</dbReference>
<feature type="region of interest" description="Disordered" evidence="1">
    <location>
        <begin position="143"/>
        <end position="201"/>
    </location>
</feature>
<reference evidence="3" key="1">
    <citation type="journal article" date="2019" name="bioRxiv">
        <title>The Genome of the Zebra Mussel, Dreissena polymorpha: A Resource for Invasive Species Research.</title>
        <authorList>
            <person name="McCartney M.A."/>
            <person name="Auch B."/>
            <person name="Kono T."/>
            <person name="Mallez S."/>
            <person name="Zhang Y."/>
            <person name="Obille A."/>
            <person name="Becker A."/>
            <person name="Abrahante J.E."/>
            <person name="Garbe J."/>
            <person name="Badalamenti J.P."/>
            <person name="Herman A."/>
            <person name="Mangelson H."/>
            <person name="Liachko I."/>
            <person name="Sullivan S."/>
            <person name="Sone E.D."/>
            <person name="Koren S."/>
            <person name="Silverstein K.A.T."/>
            <person name="Beckman K.B."/>
            <person name="Gohl D.M."/>
        </authorList>
    </citation>
    <scope>NUCLEOTIDE SEQUENCE</scope>
    <source>
        <strain evidence="3">Duluth1</strain>
        <tissue evidence="3">Whole animal</tissue>
    </source>
</reference>
<keyword evidence="4" id="KW-1185">Reference proteome</keyword>
<gene>
    <name evidence="3" type="ORF">DPMN_165148</name>
</gene>
<dbReference type="PROSITE" id="PS50812">
    <property type="entry name" value="PWWP"/>
    <property type="match status" value="1"/>
</dbReference>
<dbReference type="InterPro" id="IPR000313">
    <property type="entry name" value="PWWP_dom"/>
</dbReference>
<dbReference type="GO" id="GO:0010369">
    <property type="term" value="C:chromocenter"/>
    <property type="evidence" value="ECO:0007669"/>
    <property type="project" value="TreeGrafter"/>
</dbReference>
<name>A0A9D4EU78_DREPO</name>
<dbReference type="GO" id="GO:0005634">
    <property type="term" value="C:nucleus"/>
    <property type="evidence" value="ECO:0007669"/>
    <property type="project" value="TreeGrafter"/>
</dbReference>
<sequence>MNIPPRLKKSEGSDVDNHDNTTIVEPESEAVDDEVIFNFKPSLLRQQNEQLHVKTSVSKEKKVAHSQNYKMSNKSKCKFPVLSSKFKPSTCSKFSKNSCVTEVKNGSKPSLVYSIKRNNIQYKGCPSSASDCEMYTTTKLCEGQNQSSDGSAMSETSRKSRSEKKKARKLYKLRSRSQSLELKQHRETDNKPSSVSLKSEKLMTFKEGDLENLDSSSECDSSDYGDGPPGDDVSEVAKPILMKIHTDSVSKCRTDDGKEFGLEDIVWGKVKGFPWWPGRIMAINVSSKDSGVVIRQTAQVAWFGSSTMSHIECCDLYQFLEDFEAKYDRKKKSKSYQRALKQASIAAKCYQTGDLVDLNDLELDSIG</sequence>
<evidence type="ECO:0000313" key="4">
    <source>
        <dbReference type="Proteomes" id="UP000828390"/>
    </source>
</evidence>
<accession>A0A9D4EU78</accession>
<organism evidence="3 4">
    <name type="scientific">Dreissena polymorpha</name>
    <name type="common">Zebra mussel</name>
    <name type="synonym">Mytilus polymorpha</name>
    <dbReference type="NCBI Taxonomy" id="45954"/>
    <lineage>
        <taxon>Eukaryota</taxon>
        <taxon>Metazoa</taxon>
        <taxon>Spiralia</taxon>
        <taxon>Lophotrochozoa</taxon>
        <taxon>Mollusca</taxon>
        <taxon>Bivalvia</taxon>
        <taxon>Autobranchia</taxon>
        <taxon>Heteroconchia</taxon>
        <taxon>Euheterodonta</taxon>
        <taxon>Imparidentia</taxon>
        <taxon>Neoheterodontei</taxon>
        <taxon>Myida</taxon>
        <taxon>Dreissenoidea</taxon>
        <taxon>Dreissenidae</taxon>
        <taxon>Dreissena</taxon>
    </lineage>
</organism>
<dbReference type="AlphaFoldDB" id="A0A9D4EU78"/>
<dbReference type="PANTHER" id="PTHR16112:SF22">
    <property type="entry name" value="PWWP DOMAIN-CONTAINING 2B"/>
    <property type="match status" value="1"/>
</dbReference>
<evidence type="ECO:0000259" key="2">
    <source>
        <dbReference type="PROSITE" id="PS50812"/>
    </source>
</evidence>
<dbReference type="SUPFAM" id="SSF63748">
    <property type="entry name" value="Tudor/PWWP/MBT"/>
    <property type="match status" value="1"/>
</dbReference>
<protein>
    <recommendedName>
        <fullName evidence="2">PWWP domain-containing protein</fullName>
    </recommendedName>
</protein>
<proteinExistence type="predicted"/>